<gene>
    <name evidence="2" type="ORF">E1283_31525</name>
</gene>
<dbReference type="RefSeq" id="WP_132821590.1">
    <property type="nucleotide sequence ID" value="NZ_SMKI01000518.1"/>
</dbReference>
<evidence type="ECO:0000313" key="3">
    <source>
        <dbReference type="Proteomes" id="UP000295345"/>
    </source>
</evidence>
<keyword evidence="3" id="KW-1185">Reference proteome</keyword>
<feature type="transmembrane region" description="Helical" evidence="1">
    <location>
        <begin position="418"/>
        <end position="440"/>
    </location>
</feature>
<comment type="caution">
    <text evidence="2">The sequence shown here is derived from an EMBL/GenBank/DDBJ whole genome shotgun (WGS) entry which is preliminary data.</text>
</comment>
<proteinExistence type="predicted"/>
<sequence length="630" mass="67286">MSRLDTVRTYLIERFFEILTTDPDFVGLTEPAELFDAEGRFIVPATPAGFVRIPTTTALAARIEGTTDPGRREQLERFRHVLETTLAELFGLLAADDRESAEEFVAVAERCAPVVRHPDSQTYWPVDIARYLGFDDGVLRGRLHTEEGSRPVGRDTFGVLFDNPDAWQGPAPEDVPEGGRRPFTATIGIDAGVPPYPDSPLTAGHLNLPASDARLTPGRLTPTLFSEVKSPEAASRSNRHYAATAARGGRFAELRNNRIHLDPLREVAFPRNGGEPLMFLYHAFYPADDGARREGDGGGTNREFHHLAVGLLLDRFPTDEYGCGNGCGGGPALRARRAERLSGLLFLSTSPTTATVIPLDHPAVTLVDDTGAVSPDGLHPVVFANLLAVQGLENQVSYDTIAEGGAGVATYDPGDSEFWAGIGAALPVFAIGGAGIGAVVGGAVAGPIGAGIGAAAGAVIAILVLILISLLAWLAALVQNKLFGGVKDRQSDYTDIDGYYGDKKPLESFRNPAQQDIGPPGVVSETGGTTPGRSYTLQNIPHFPAANLYGLDFGTGETFRIVDDATSREMLGWRAFTGGVGYQFERPVPGRTETSGASLRDYFELFTTTYEGLRAAREQVVYFGAEPGVA</sequence>
<keyword evidence="1" id="KW-0812">Transmembrane</keyword>
<protein>
    <submittedName>
        <fullName evidence="2">Uncharacterized protein</fullName>
    </submittedName>
</protein>
<dbReference type="EMBL" id="SMKI01000518">
    <property type="protein sequence ID" value="TDC64457.1"/>
    <property type="molecule type" value="Genomic_DNA"/>
</dbReference>
<feature type="transmembrane region" description="Helical" evidence="1">
    <location>
        <begin position="452"/>
        <end position="476"/>
    </location>
</feature>
<reference evidence="2 3" key="1">
    <citation type="submission" date="2019-03" db="EMBL/GenBank/DDBJ databases">
        <title>Draft genome sequences of novel Actinobacteria.</title>
        <authorList>
            <person name="Sahin N."/>
            <person name="Ay H."/>
            <person name="Saygin H."/>
        </authorList>
    </citation>
    <scope>NUCLEOTIDE SEQUENCE [LARGE SCALE GENOMIC DNA]</scope>
    <source>
        <strain evidence="2 3">DSM 41900</strain>
    </source>
</reference>
<keyword evidence="1" id="KW-0472">Membrane</keyword>
<organism evidence="2 3">
    <name type="scientific">Streptomyces hainanensis</name>
    <dbReference type="NCBI Taxonomy" id="402648"/>
    <lineage>
        <taxon>Bacteria</taxon>
        <taxon>Bacillati</taxon>
        <taxon>Actinomycetota</taxon>
        <taxon>Actinomycetes</taxon>
        <taxon>Kitasatosporales</taxon>
        <taxon>Streptomycetaceae</taxon>
        <taxon>Streptomyces</taxon>
    </lineage>
</organism>
<name>A0A4R4SL71_9ACTN</name>
<keyword evidence="1" id="KW-1133">Transmembrane helix</keyword>
<accession>A0A4R4SL71</accession>
<evidence type="ECO:0000313" key="2">
    <source>
        <dbReference type="EMBL" id="TDC64457.1"/>
    </source>
</evidence>
<dbReference type="OrthoDB" id="3955680at2"/>
<dbReference type="Proteomes" id="UP000295345">
    <property type="component" value="Unassembled WGS sequence"/>
</dbReference>
<evidence type="ECO:0000256" key="1">
    <source>
        <dbReference type="SAM" id="Phobius"/>
    </source>
</evidence>
<dbReference type="AlphaFoldDB" id="A0A4R4SL71"/>